<feature type="transmembrane region" description="Helical" evidence="1">
    <location>
        <begin position="92"/>
        <end position="117"/>
    </location>
</feature>
<evidence type="ECO:0008006" key="4">
    <source>
        <dbReference type="Google" id="ProtNLM"/>
    </source>
</evidence>
<feature type="transmembrane region" description="Helical" evidence="1">
    <location>
        <begin position="12"/>
        <end position="37"/>
    </location>
</feature>
<reference evidence="2" key="1">
    <citation type="submission" date="2020-09" db="EMBL/GenBank/DDBJ databases">
        <authorList>
            <person name="Kikuchi T."/>
        </authorList>
    </citation>
    <scope>NUCLEOTIDE SEQUENCE</scope>
    <source>
        <strain evidence="2">SH1</strain>
    </source>
</reference>
<evidence type="ECO:0000256" key="1">
    <source>
        <dbReference type="SAM" id="Phobius"/>
    </source>
</evidence>
<accession>A0A811LLK6</accession>
<dbReference type="AlphaFoldDB" id="A0A811LLK6"/>
<protein>
    <recommendedName>
        <fullName evidence="4">G_PROTEIN_RECEP_F1_2 domain-containing protein</fullName>
    </recommendedName>
</protein>
<organism evidence="2 3">
    <name type="scientific">Bursaphelenchus okinawaensis</name>
    <dbReference type="NCBI Taxonomy" id="465554"/>
    <lineage>
        <taxon>Eukaryota</taxon>
        <taxon>Metazoa</taxon>
        <taxon>Ecdysozoa</taxon>
        <taxon>Nematoda</taxon>
        <taxon>Chromadorea</taxon>
        <taxon>Rhabditida</taxon>
        <taxon>Tylenchina</taxon>
        <taxon>Tylenchomorpha</taxon>
        <taxon>Aphelenchoidea</taxon>
        <taxon>Aphelenchoididae</taxon>
        <taxon>Bursaphelenchus</taxon>
    </lineage>
</organism>
<keyword evidence="3" id="KW-1185">Reference proteome</keyword>
<evidence type="ECO:0000313" key="2">
    <source>
        <dbReference type="EMBL" id="CAD5227808.1"/>
    </source>
</evidence>
<dbReference type="Pfam" id="PF10326">
    <property type="entry name" value="7TM_GPCR_Str"/>
    <property type="match status" value="1"/>
</dbReference>
<dbReference type="Proteomes" id="UP000614601">
    <property type="component" value="Unassembled WGS sequence"/>
</dbReference>
<keyword evidence="1" id="KW-0812">Transmembrane</keyword>
<dbReference type="EMBL" id="CAJFCW020000006">
    <property type="protein sequence ID" value="CAG9123670.1"/>
    <property type="molecule type" value="Genomic_DNA"/>
</dbReference>
<dbReference type="EMBL" id="CAJFDH010000006">
    <property type="protein sequence ID" value="CAD5227808.1"/>
    <property type="molecule type" value="Genomic_DNA"/>
</dbReference>
<proteinExistence type="predicted"/>
<comment type="caution">
    <text evidence="2">The sequence shown here is derived from an EMBL/GenBank/DDBJ whole genome shotgun (WGS) entry which is preliminary data.</text>
</comment>
<feature type="transmembrane region" description="Helical" evidence="1">
    <location>
        <begin position="197"/>
        <end position="218"/>
    </location>
</feature>
<sequence length="352" mass="39574">MDPIFDYWSGVAAFSQTIATVGGVIMNLSLFVCLKLVPLGELKVFVPLIIVHSSIDLTHVFLNAIGVLRAVIHDGNLYLILTGALSGASEPWFSVLLSSYFWTIILEAMICTISLFYRFLLVSKGFKPTVFLVGVLTFLSTLLAMMLGLVYFFALADYGTSDVEGAKAGELMRQHAFWRKKVFDYAVVNTHHSQVRVFFTVVILICVVCYTASGLFAMKIRQDIMKKRAAGMQNTATIKVNHAADRLLRVNIFVPIIFYLIPVLFLLFYAMFDVNRPNIGYIISIPYCWMPAAKALGILLVMPSWRRAARQWLKGENDRSRRGLNPRGQTVHPKISHIEVSQTSTKDPSTRY</sequence>
<evidence type="ECO:0000313" key="3">
    <source>
        <dbReference type="Proteomes" id="UP000614601"/>
    </source>
</evidence>
<name>A0A811LLK6_9BILA</name>
<dbReference type="InterPro" id="IPR019428">
    <property type="entry name" value="7TM_GPCR_serpentine_rcpt_Str"/>
</dbReference>
<dbReference type="OrthoDB" id="5802036at2759"/>
<feature type="transmembrane region" description="Helical" evidence="1">
    <location>
        <begin position="44"/>
        <end position="72"/>
    </location>
</feature>
<feature type="transmembrane region" description="Helical" evidence="1">
    <location>
        <begin position="129"/>
        <end position="154"/>
    </location>
</feature>
<gene>
    <name evidence="2" type="ORF">BOKJ2_LOCUS12358</name>
</gene>
<keyword evidence="1" id="KW-0472">Membrane</keyword>
<feature type="transmembrane region" description="Helical" evidence="1">
    <location>
        <begin position="252"/>
        <end position="272"/>
    </location>
</feature>
<keyword evidence="1" id="KW-1133">Transmembrane helix</keyword>
<feature type="transmembrane region" description="Helical" evidence="1">
    <location>
        <begin position="278"/>
        <end position="301"/>
    </location>
</feature>
<dbReference type="Proteomes" id="UP000783686">
    <property type="component" value="Unassembled WGS sequence"/>
</dbReference>